<name>A0A6A5UQZ6_9PLEO</name>
<evidence type="ECO:0000256" key="1">
    <source>
        <dbReference type="SAM" id="MobiDB-lite"/>
    </source>
</evidence>
<organism evidence="2 3">
    <name type="scientific">Bimuria novae-zelandiae CBS 107.79</name>
    <dbReference type="NCBI Taxonomy" id="1447943"/>
    <lineage>
        <taxon>Eukaryota</taxon>
        <taxon>Fungi</taxon>
        <taxon>Dikarya</taxon>
        <taxon>Ascomycota</taxon>
        <taxon>Pezizomycotina</taxon>
        <taxon>Dothideomycetes</taxon>
        <taxon>Pleosporomycetidae</taxon>
        <taxon>Pleosporales</taxon>
        <taxon>Massarineae</taxon>
        <taxon>Didymosphaeriaceae</taxon>
        <taxon>Bimuria</taxon>
    </lineage>
</organism>
<dbReference type="EMBL" id="ML976764">
    <property type="protein sequence ID" value="KAF1965346.1"/>
    <property type="molecule type" value="Genomic_DNA"/>
</dbReference>
<keyword evidence="3" id="KW-1185">Reference proteome</keyword>
<evidence type="ECO:0000313" key="3">
    <source>
        <dbReference type="Proteomes" id="UP000800036"/>
    </source>
</evidence>
<dbReference type="OrthoDB" id="3774194at2759"/>
<dbReference type="AlphaFoldDB" id="A0A6A5UQZ6"/>
<reference evidence="2" key="1">
    <citation type="journal article" date="2020" name="Stud. Mycol.">
        <title>101 Dothideomycetes genomes: a test case for predicting lifestyles and emergence of pathogens.</title>
        <authorList>
            <person name="Haridas S."/>
            <person name="Albert R."/>
            <person name="Binder M."/>
            <person name="Bloem J."/>
            <person name="Labutti K."/>
            <person name="Salamov A."/>
            <person name="Andreopoulos B."/>
            <person name="Baker S."/>
            <person name="Barry K."/>
            <person name="Bills G."/>
            <person name="Bluhm B."/>
            <person name="Cannon C."/>
            <person name="Castanera R."/>
            <person name="Culley D."/>
            <person name="Daum C."/>
            <person name="Ezra D."/>
            <person name="Gonzalez J."/>
            <person name="Henrissat B."/>
            <person name="Kuo A."/>
            <person name="Liang C."/>
            <person name="Lipzen A."/>
            <person name="Lutzoni F."/>
            <person name="Magnuson J."/>
            <person name="Mondo S."/>
            <person name="Nolan M."/>
            <person name="Ohm R."/>
            <person name="Pangilinan J."/>
            <person name="Park H.-J."/>
            <person name="Ramirez L."/>
            <person name="Alfaro M."/>
            <person name="Sun H."/>
            <person name="Tritt A."/>
            <person name="Yoshinaga Y."/>
            <person name="Zwiers L.-H."/>
            <person name="Turgeon B."/>
            <person name="Goodwin S."/>
            <person name="Spatafora J."/>
            <person name="Crous P."/>
            <person name="Grigoriev I."/>
        </authorList>
    </citation>
    <scope>NUCLEOTIDE SEQUENCE</scope>
    <source>
        <strain evidence="2">CBS 107.79</strain>
    </source>
</reference>
<proteinExistence type="predicted"/>
<feature type="region of interest" description="Disordered" evidence="1">
    <location>
        <begin position="217"/>
        <end position="263"/>
    </location>
</feature>
<dbReference type="Proteomes" id="UP000800036">
    <property type="component" value="Unassembled WGS sequence"/>
</dbReference>
<accession>A0A6A5UQZ6</accession>
<evidence type="ECO:0000313" key="2">
    <source>
        <dbReference type="EMBL" id="KAF1965346.1"/>
    </source>
</evidence>
<sequence>MSHYLIQHPHHRRPYYTAISFLAADFRRWGYRVDTYPTSSLWIASFLKQERREDRYAPQRRARLLLLWAIEAVRRDHALHPEPPPPPEEPVDNIASVLRDFFIGLVRCSKEAYKYTAPYLSYANPPSTPLPIAFYTTLMSFYISRRVRPPQLSFFHERVDCLVIRCMWHRDRRREHVLDAMKFVVERGGEGERMAQLMWGGDQLRFYVRAMEMGGGAEGDAEEDVLPRYESEEEGAEGEAPPPYDEVVVRDPGPASRVGEIIT</sequence>
<gene>
    <name evidence="2" type="ORF">BU23DRAFT_26530</name>
</gene>
<protein>
    <submittedName>
        <fullName evidence="2">Uncharacterized protein</fullName>
    </submittedName>
</protein>